<dbReference type="Pfam" id="PF06580">
    <property type="entry name" value="His_kinase"/>
    <property type="match status" value="1"/>
</dbReference>
<dbReference type="InterPro" id="IPR050640">
    <property type="entry name" value="Bact_2-comp_sensor_kinase"/>
</dbReference>
<evidence type="ECO:0000259" key="2">
    <source>
        <dbReference type="Pfam" id="PF02518"/>
    </source>
</evidence>
<keyword evidence="4" id="KW-0808">Transferase</keyword>
<accession>F1TF82</accession>
<dbReference type="AlphaFoldDB" id="F1TF82"/>
<dbReference type="GO" id="GO:0016020">
    <property type="term" value="C:membrane"/>
    <property type="evidence" value="ECO:0007669"/>
    <property type="project" value="InterPro"/>
</dbReference>
<keyword evidence="1" id="KW-0472">Membrane</keyword>
<dbReference type="GO" id="GO:0000155">
    <property type="term" value="F:phosphorelay sensor kinase activity"/>
    <property type="evidence" value="ECO:0007669"/>
    <property type="project" value="InterPro"/>
</dbReference>
<feature type="domain" description="Signal transduction histidine kinase internal region" evidence="3">
    <location>
        <begin position="373"/>
        <end position="454"/>
    </location>
</feature>
<sequence length="579" mass="67658">MKKRGFIRNLVLFALPLFIPIFILGTLSITITKKFIHEDINKSNMNLLKQTKENSELILNESDFLRLIFDNSSMVTNQILSNNKFTYEDLQLNNIVKELLTTSVGARPYIHSIYILFDSNKERFLASGDGVVNMKDYNDKVWYDSYNAKNKNIYDWSEVRNIRMYSFEKSPQKIVTLYMRLNSTEGVLVLNIFQSYFEKGFNSLILNPEQTLMVLNEDNQLIYCNKKAEEIEKYNLMDFKDTEGNKILNIGQEEYTINQTISGKYNWKYILITPSSFFYKVPIKITQMAALSLLISFLLGLALTFYITRKNYSQVKRILLILESAENGYPLPSFPDRIKDEYGYIIHNILKTFIEQSYLKTQLSERKYKLKMMELLALQSQINPHFLFNTLATISWETIIHLGESNYINRMIENLSDILRYSLESPSETVTLKKEIENTKSYIEIQKYRYGDKFDVIWECDPYTEDIEVTKLLMQPLVENSIYHGAKEKETKSKIKIKIKANSEYLDISVIDSGKGMTKVTLMEVRKKLETDVEQYEHIGLGNINKRLKLFYGNEYGLRIKSKYNFGSVVSIRIPISPS</sequence>
<keyword evidence="4" id="KW-0418">Kinase</keyword>
<evidence type="ECO:0000256" key="1">
    <source>
        <dbReference type="SAM" id="Phobius"/>
    </source>
</evidence>
<dbReference type="eggNOG" id="COG2972">
    <property type="taxonomic scope" value="Bacteria"/>
</dbReference>
<dbReference type="PANTHER" id="PTHR34220:SF7">
    <property type="entry name" value="SENSOR HISTIDINE KINASE YPDA"/>
    <property type="match status" value="1"/>
</dbReference>
<dbReference type="InterPro" id="IPR036890">
    <property type="entry name" value="HATPase_C_sf"/>
</dbReference>
<reference evidence="4" key="1">
    <citation type="submission" date="2009-07" db="EMBL/GenBank/DDBJ databases">
        <authorList>
            <consortium name="US DOE Joint Genome Institute (JGI-PGF)"/>
            <person name="Lucas S."/>
            <person name="Copeland A."/>
            <person name="Lapidus A."/>
            <person name="Glavina del Rio T."/>
            <person name="Tice H."/>
            <person name="Bruce D."/>
            <person name="Goodwin L."/>
            <person name="Pitluck S."/>
            <person name="Larimer F."/>
            <person name="Land M.L."/>
            <person name="Mouttaki H."/>
            <person name="He Z."/>
            <person name="Zhou J."/>
            <person name="Hemme C.L."/>
        </authorList>
    </citation>
    <scope>NUCLEOTIDE SEQUENCE [LARGE SCALE GENOMIC DNA]</scope>
    <source>
        <strain evidence="4">DSM 2782</strain>
    </source>
</reference>
<keyword evidence="5" id="KW-1185">Reference proteome</keyword>
<dbReference type="Pfam" id="PF02518">
    <property type="entry name" value="HATPase_c"/>
    <property type="match status" value="1"/>
</dbReference>
<comment type="caution">
    <text evidence="4">The sequence shown here is derived from an EMBL/GenBank/DDBJ whole genome shotgun (WGS) entry which is preliminary data.</text>
</comment>
<name>F1TF82_9FIRM</name>
<evidence type="ECO:0000259" key="3">
    <source>
        <dbReference type="Pfam" id="PF06580"/>
    </source>
</evidence>
<feature type="domain" description="Histidine kinase/HSP90-like ATPase" evidence="2">
    <location>
        <begin position="472"/>
        <end position="576"/>
    </location>
</feature>
<dbReference type="OrthoDB" id="1729609at2"/>
<dbReference type="STRING" id="588581.Cpap_1215"/>
<protein>
    <submittedName>
        <fullName evidence="4">Signal transduction histidine kinase, LytS</fullName>
    </submittedName>
</protein>
<keyword evidence="1" id="KW-0812">Transmembrane</keyword>
<gene>
    <name evidence="4" type="ORF">Cpap_1215</name>
</gene>
<evidence type="ECO:0000313" key="4">
    <source>
        <dbReference type="EMBL" id="EGD47020.1"/>
    </source>
</evidence>
<dbReference type="SUPFAM" id="SSF55874">
    <property type="entry name" value="ATPase domain of HSP90 chaperone/DNA topoisomerase II/histidine kinase"/>
    <property type="match status" value="1"/>
</dbReference>
<feature type="transmembrane region" description="Helical" evidence="1">
    <location>
        <begin position="288"/>
        <end position="307"/>
    </location>
</feature>
<dbReference type="EMBL" id="ACXX02000010">
    <property type="protein sequence ID" value="EGD47020.1"/>
    <property type="molecule type" value="Genomic_DNA"/>
</dbReference>
<dbReference type="Gene3D" id="3.30.565.10">
    <property type="entry name" value="Histidine kinase-like ATPase, C-terminal domain"/>
    <property type="match status" value="1"/>
</dbReference>
<dbReference type="PANTHER" id="PTHR34220">
    <property type="entry name" value="SENSOR HISTIDINE KINASE YPDA"/>
    <property type="match status" value="1"/>
</dbReference>
<evidence type="ECO:0000313" key="5">
    <source>
        <dbReference type="Proteomes" id="UP000003860"/>
    </source>
</evidence>
<dbReference type="RefSeq" id="WP_004620602.1">
    <property type="nucleotide sequence ID" value="NZ_ACXX02000010.1"/>
</dbReference>
<organism evidence="4 5">
    <name type="scientific">Ruminiclostridium papyrosolvens DSM 2782</name>
    <dbReference type="NCBI Taxonomy" id="588581"/>
    <lineage>
        <taxon>Bacteria</taxon>
        <taxon>Bacillati</taxon>
        <taxon>Bacillota</taxon>
        <taxon>Clostridia</taxon>
        <taxon>Eubacteriales</taxon>
        <taxon>Oscillospiraceae</taxon>
        <taxon>Ruminiclostridium</taxon>
    </lineage>
</organism>
<reference evidence="4" key="2">
    <citation type="submission" date="2011-01" db="EMBL/GenBank/DDBJ databases">
        <title>The Non-contiguous Finished genome of Clostridium papyrosolvens.</title>
        <authorList>
            <person name="Lucas S."/>
            <person name="Copeland A."/>
            <person name="Lapidus A."/>
            <person name="Cheng J.-F."/>
            <person name="Goodwin L."/>
            <person name="Pitluck S."/>
            <person name="Misra M."/>
            <person name="Chertkov O."/>
            <person name="Detter J.C."/>
            <person name="Han C."/>
            <person name="Tapia R."/>
            <person name="Land M."/>
            <person name="Hauser L."/>
            <person name="Kyrpides N."/>
            <person name="Ivanova N."/>
            <person name="Pagani I."/>
            <person name="Mouttaki H."/>
            <person name="He Z."/>
            <person name="Zhou J."/>
            <person name="Hemme C.L."/>
            <person name="Woyke T."/>
        </authorList>
    </citation>
    <scope>NUCLEOTIDE SEQUENCE [LARGE SCALE GENOMIC DNA]</scope>
    <source>
        <strain evidence="4">DSM 2782</strain>
    </source>
</reference>
<dbReference type="Proteomes" id="UP000003860">
    <property type="component" value="Unassembled WGS sequence"/>
</dbReference>
<dbReference type="InterPro" id="IPR003594">
    <property type="entry name" value="HATPase_dom"/>
</dbReference>
<dbReference type="InterPro" id="IPR010559">
    <property type="entry name" value="Sig_transdc_His_kin_internal"/>
</dbReference>
<keyword evidence="1" id="KW-1133">Transmembrane helix</keyword>
<proteinExistence type="predicted"/>